<comment type="cofactor">
    <cofactor evidence="1">
        <name>Zn(2+)</name>
        <dbReference type="ChEBI" id="CHEBI:29105"/>
    </cofactor>
</comment>
<dbReference type="InterPro" id="IPR001915">
    <property type="entry name" value="Peptidase_M48"/>
</dbReference>
<evidence type="ECO:0000313" key="13">
    <source>
        <dbReference type="Proteomes" id="UP001200313"/>
    </source>
</evidence>
<dbReference type="PANTHER" id="PTHR43221:SF3">
    <property type="entry name" value="SLL1280 PROTEIN"/>
    <property type="match status" value="1"/>
</dbReference>
<evidence type="ECO:0000256" key="3">
    <source>
        <dbReference type="ARBA" id="ARBA00022670"/>
    </source>
</evidence>
<dbReference type="RefSeq" id="WP_238074063.1">
    <property type="nucleotide sequence ID" value="NZ_JAKNJB010000014.1"/>
</dbReference>
<keyword evidence="8" id="KW-1133">Transmembrane helix</keyword>
<sequence>MVYPPSSYRHTLDQEAFEALNHFPRFVGLCEAYIANVDEVAAKIDLLSTTIRISDKQFPKVYQLLPPICGQLDIGVPDIYYVKSKQLNAWTGGNTAPYICVTSRLVNELPLDLIASVLAHECGHIACNHYLYHSIARLLVGGIADSPLAKIPAVRKYLTPSLVRALLFWDRCSELSADRASALCDRDPDKTIDLLLRLHGYPHVDREEFLKQAIDLNAFVNDSKSNKLMELMLTQDETHPRLATRAYECYEWSRSKRFQDIVSGTYAAEPQAETMDKNEVINAELTVSASPESSDLNAINAALKKVDAELERYTNQADRVDYALAVSSGVFCGLLDSLFVGEFSLNEAGRWGNEKVERFVMLVAKRQGYGGDTLAGAVKFLEDAFPIPADKVTTQFGGGLQHHLRDFSHHPTPVGLVCSILTQFTGKVYGTDVAGVFHGVNLSDDGVALIGRSIPEKIMFGVLNWAFHLVSDMAGSSGSILKGSLGTGLPGPLVSLLKELSSTPLFQKSKRSGHRVCSVWISKLFNGTLLGQRDTNGKLIPLKFDLRMELGVARQVGQQTLPVLLNECVVRGFYLLRRLTSELICTGNVQGPDKLNWRKIAPFRNRTIDRMLTISTMTFTMADTMDAAVHAAILSAGNWVLFSGKFVTRFNYVGAGRSALAIVREVSNEKKETQLIHEKMLLSEAKTTIFLAQLQEFKVRLEEKVSDYLAEELEIFVAGFDFINTGIASGNSDIVIQGNMKIQSVLGRQPQFTNQQEFDSLMESDTPLVL</sequence>
<keyword evidence="6" id="KW-0378">Hydrolase</keyword>
<dbReference type="EMBL" id="JAKNJB010000014">
    <property type="protein sequence ID" value="MCG4527309.1"/>
    <property type="molecule type" value="Genomic_DNA"/>
</dbReference>
<evidence type="ECO:0000256" key="6">
    <source>
        <dbReference type="ARBA" id="ARBA00022801"/>
    </source>
</evidence>
<proteinExistence type="predicted"/>
<dbReference type="CDD" id="cd07325">
    <property type="entry name" value="M48_Ste24p_like"/>
    <property type="match status" value="1"/>
</dbReference>
<evidence type="ECO:0000256" key="8">
    <source>
        <dbReference type="ARBA" id="ARBA00022989"/>
    </source>
</evidence>
<dbReference type="Pfam" id="PF01435">
    <property type="entry name" value="Peptidase_M48"/>
    <property type="match status" value="1"/>
</dbReference>
<evidence type="ECO:0000256" key="9">
    <source>
        <dbReference type="ARBA" id="ARBA00023049"/>
    </source>
</evidence>
<keyword evidence="5" id="KW-0479">Metal-binding</keyword>
<dbReference type="InterPro" id="IPR050083">
    <property type="entry name" value="HtpX_protease"/>
</dbReference>
<keyword evidence="10" id="KW-0472">Membrane</keyword>
<name>A0ABS9MAB8_9FIRM</name>
<comment type="caution">
    <text evidence="12">The sequence shown here is derived from an EMBL/GenBank/DDBJ whole genome shotgun (WGS) entry which is preliminary data.</text>
</comment>
<evidence type="ECO:0000256" key="4">
    <source>
        <dbReference type="ARBA" id="ARBA00022692"/>
    </source>
</evidence>
<evidence type="ECO:0000256" key="7">
    <source>
        <dbReference type="ARBA" id="ARBA00022833"/>
    </source>
</evidence>
<reference evidence="12 13" key="1">
    <citation type="submission" date="2022-01" db="EMBL/GenBank/DDBJ databases">
        <title>Collection of gut derived symbiotic bacterial strains cultured from healthy donors.</title>
        <authorList>
            <person name="Lin H."/>
            <person name="Kohout C."/>
            <person name="Waligurski E."/>
            <person name="Pamer E.G."/>
        </authorList>
    </citation>
    <scope>NUCLEOTIDE SEQUENCE [LARGE SCALE GENOMIC DNA]</scope>
    <source>
        <strain evidence="12 13">DFI.3.7</strain>
    </source>
</reference>
<evidence type="ECO:0000256" key="2">
    <source>
        <dbReference type="ARBA" id="ARBA00022475"/>
    </source>
</evidence>
<dbReference type="Gene3D" id="3.30.2010.10">
    <property type="entry name" value="Metalloproteases ('zincins'), catalytic domain"/>
    <property type="match status" value="1"/>
</dbReference>
<dbReference type="Proteomes" id="UP001200313">
    <property type="component" value="Unassembled WGS sequence"/>
</dbReference>
<keyword evidence="2" id="KW-1003">Cell membrane</keyword>
<organism evidence="12 13">
    <name type="scientific">Intestinimonas massiliensis</name>
    <name type="common">ex Afouda et al. 2020</name>
    <dbReference type="NCBI Taxonomy" id="1673721"/>
    <lineage>
        <taxon>Bacteria</taxon>
        <taxon>Bacillati</taxon>
        <taxon>Bacillota</taxon>
        <taxon>Clostridia</taxon>
        <taxon>Eubacteriales</taxon>
        <taxon>Intestinimonas</taxon>
    </lineage>
</organism>
<keyword evidence="4" id="KW-0812">Transmembrane</keyword>
<evidence type="ECO:0000256" key="1">
    <source>
        <dbReference type="ARBA" id="ARBA00001947"/>
    </source>
</evidence>
<protein>
    <submittedName>
        <fullName evidence="12">M48 family metallopeptidase</fullName>
    </submittedName>
</protein>
<evidence type="ECO:0000259" key="11">
    <source>
        <dbReference type="Pfam" id="PF01435"/>
    </source>
</evidence>
<gene>
    <name evidence="12" type="ORF">L0P79_09485</name>
</gene>
<evidence type="ECO:0000256" key="5">
    <source>
        <dbReference type="ARBA" id="ARBA00022723"/>
    </source>
</evidence>
<keyword evidence="13" id="KW-1185">Reference proteome</keyword>
<keyword evidence="3" id="KW-0645">Protease</keyword>
<feature type="domain" description="Peptidase M48" evidence="11">
    <location>
        <begin position="78"/>
        <end position="248"/>
    </location>
</feature>
<dbReference type="PANTHER" id="PTHR43221">
    <property type="entry name" value="PROTEASE HTPX"/>
    <property type="match status" value="1"/>
</dbReference>
<keyword evidence="9" id="KW-0482">Metalloprotease</keyword>
<evidence type="ECO:0000313" key="12">
    <source>
        <dbReference type="EMBL" id="MCG4527309.1"/>
    </source>
</evidence>
<evidence type="ECO:0000256" key="10">
    <source>
        <dbReference type="ARBA" id="ARBA00023136"/>
    </source>
</evidence>
<accession>A0ABS9MAB8</accession>
<keyword evidence="7" id="KW-0862">Zinc</keyword>